<sequence>MLKIGFHEKWRRWISECLKSASISVLVNGSPTKEFGMGRGLRQGDPMSLFLFLIAAEGFNLLMRKALELGKFSGFKFERGEEYFSHLQYADGTLIIGEKSWSNIPIIKANLLLFELISGLKVNFHKCLLVGINIDQNWLEEAANILNCKIGSTPFKYLGLPIGANPRRLSTWQPVIDSVRSRLSSWKHKQLSIGGRVVILKSVLSAIPVYFLYFFQGSVKSVV</sequence>
<keyword evidence="2" id="KW-1185">Reference proteome</keyword>
<evidence type="ECO:0000313" key="2">
    <source>
        <dbReference type="Proteomes" id="UP001177021"/>
    </source>
</evidence>
<reference evidence="1" key="1">
    <citation type="submission" date="2023-10" db="EMBL/GenBank/DDBJ databases">
        <authorList>
            <person name="Rodriguez Cubillos JULIANA M."/>
            <person name="De Vega J."/>
        </authorList>
    </citation>
    <scope>NUCLEOTIDE SEQUENCE</scope>
</reference>
<name>A0ACB0KF05_TRIPR</name>
<proteinExistence type="predicted"/>
<protein>
    <submittedName>
        <fullName evidence="1">Uncharacterized protein</fullName>
    </submittedName>
</protein>
<dbReference type="Proteomes" id="UP001177021">
    <property type="component" value="Unassembled WGS sequence"/>
</dbReference>
<dbReference type="EMBL" id="CASHSV030000206">
    <property type="protein sequence ID" value="CAJ2655849.1"/>
    <property type="molecule type" value="Genomic_DNA"/>
</dbReference>
<evidence type="ECO:0000313" key="1">
    <source>
        <dbReference type="EMBL" id="CAJ2655849.1"/>
    </source>
</evidence>
<accession>A0ACB0KF05</accession>
<gene>
    <name evidence="1" type="ORF">MILVUS5_LOCUS22709</name>
</gene>
<organism evidence="1 2">
    <name type="scientific">Trifolium pratense</name>
    <name type="common">Red clover</name>
    <dbReference type="NCBI Taxonomy" id="57577"/>
    <lineage>
        <taxon>Eukaryota</taxon>
        <taxon>Viridiplantae</taxon>
        <taxon>Streptophyta</taxon>
        <taxon>Embryophyta</taxon>
        <taxon>Tracheophyta</taxon>
        <taxon>Spermatophyta</taxon>
        <taxon>Magnoliopsida</taxon>
        <taxon>eudicotyledons</taxon>
        <taxon>Gunneridae</taxon>
        <taxon>Pentapetalae</taxon>
        <taxon>rosids</taxon>
        <taxon>fabids</taxon>
        <taxon>Fabales</taxon>
        <taxon>Fabaceae</taxon>
        <taxon>Papilionoideae</taxon>
        <taxon>50 kb inversion clade</taxon>
        <taxon>NPAAA clade</taxon>
        <taxon>Hologalegina</taxon>
        <taxon>IRL clade</taxon>
        <taxon>Trifolieae</taxon>
        <taxon>Trifolium</taxon>
    </lineage>
</organism>
<comment type="caution">
    <text evidence="1">The sequence shown here is derived from an EMBL/GenBank/DDBJ whole genome shotgun (WGS) entry which is preliminary data.</text>
</comment>